<evidence type="ECO:0000256" key="2">
    <source>
        <dbReference type="ARBA" id="ARBA00022747"/>
    </source>
</evidence>
<dbReference type="KEGG" id="mfm:MfeM64YM_0698"/>
<accession>A0AB32XCT5</accession>
<feature type="domain" description="Type I restriction modification DNA specificity" evidence="5">
    <location>
        <begin position="13"/>
        <end position="191"/>
    </location>
</feature>
<dbReference type="Gene3D" id="1.10.287.1120">
    <property type="entry name" value="Bipartite methylase S protein"/>
    <property type="match status" value="1"/>
</dbReference>
<dbReference type="AlphaFoldDB" id="A0AB32XCT5"/>
<dbReference type="REBASE" id="31811">
    <property type="entry name" value="S.Mfe64ORF698P"/>
</dbReference>
<dbReference type="CDD" id="cd17283">
    <property type="entry name" value="RMtype1_S_Hpy180ORF7835P_TRD2-CR2_like"/>
    <property type="match status" value="1"/>
</dbReference>
<evidence type="ECO:0000256" key="1">
    <source>
        <dbReference type="ARBA" id="ARBA00010923"/>
    </source>
</evidence>
<dbReference type="InterPro" id="IPR051212">
    <property type="entry name" value="Type-I_RE_S_subunit"/>
</dbReference>
<reference evidence="6 7" key="1">
    <citation type="journal article" date="2011" name="J. Bacteriol.">
        <title>Genome sequence of the repetitive-sequence-rich Mycoplasma fermentans strain M64.</title>
        <authorList>
            <person name="Shu H.W."/>
            <person name="Liu T.T."/>
            <person name="Chang H.Y."/>
            <person name="Liu Y.M."/>
            <person name="Wu K.M."/>
            <person name="Shu H.Y."/>
            <person name="Tsai S.F."/>
            <person name="Hsiao K.J."/>
            <person name="Hu W.S."/>
            <person name="Ng W.V."/>
        </authorList>
    </citation>
    <scope>NUCLEOTIDE SEQUENCE [LARGE SCALE GENOMIC DNA]</scope>
    <source>
        <strain evidence="6 7">M64</strain>
    </source>
</reference>
<name>A0AB32XCT5_MYCFM</name>
<dbReference type="Gene3D" id="3.90.220.20">
    <property type="entry name" value="DNA methylase specificity domains"/>
    <property type="match status" value="2"/>
</dbReference>
<dbReference type="RefSeq" id="WP_013527008.1">
    <property type="nucleotide sequence ID" value="NC_014921.1"/>
</dbReference>
<dbReference type="GO" id="GO:0009307">
    <property type="term" value="P:DNA restriction-modification system"/>
    <property type="evidence" value="ECO:0007669"/>
    <property type="project" value="UniProtKB-KW"/>
</dbReference>
<feature type="domain" description="Type I restriction modification DNA specificity" evidence="5">
    <location>
        <begin position="252"/>
        <end position="390"/>
    </location>
</feature>
<dbReference type="GO" id="GO:0003677">
    <property type="term" value="F:DNA binding"/>
    <property type="evidence" value="ECO:0007669"/>
    <property type="project" value="UniProtKB-KW"/>
</dbReference>
<dbReference type="InterPro" id="IPR000055">
    <property type="entry name" value="Restrct_endonuc_typeI_TRD"/>
</dbReference>
<comment type="subunit">
    <text evidence="4">The methyltransferase is composed of M and S polypeptides.</text>
</comment>
<evidence type="ECO:0000256" key="4">
    <source>
        <dbReference type="ARBA" id="ARBA00038652"/>
    </source>
</evidence>
<comment type="similarity">
    <text evidence="1">Belongs to the type-I restriction system S methylase family.</text>
</comment>
<sequence length="407" mass="47436">MSYLQKLLDKYCPDGYEWVTLGEISSIRRGASPRPISSFLSKEGYPWIKIGDIEEGKIYLKKTKQFINEKGSKKSVVVDKGDLILSNSMSFGKPVIADIKGCIHDGWLLIANFEKNVTSKFLYYWFLSNYSQSFFLQQSSPGTISNLNSEILKKLKIPLIPLKIQEKIVEILERFRILEAELKAELKAELEARGKQFDFTLTKIFNFKQYKLKKLWEITFWDKNFQEVEKFKQSKTSNFKYLFYKEIENYNDPKGDVKIITTGKEENLKINSKNYKKDIYSGEVLLIPGGGEANIKYHKGKFVTGDNRIGQVLNKNEVATKFLYYYFLLNLDLIRKNFRGGSIKHPFMKNILELNIPIPPLETQNKIVSILDKLSEYSQEINLGLPAEIELRSKQFKYYRDQLLDFK</sequence>
<proteinExistence type="inferred from homology"/>
<keyword evidence="2" id="KW-0680">Restriction system</keyword>
<dbReference type="PANTHER" id="PTHR43140:SF1">
    <property type="entry name" value="TYPE I RESTRICTION ENZYME ECOKI SPECIFICITY SUBUNIT"/>
    <property type="match status" value="1"/>
</dbReference>
<dbReference type="InterPro" id="IPR044946">
    <property type="entry name" value="Restrct_endonuc_typeI_TRD_sf"/>
</dbReference>
<protein>
    <recommendedName>
        <fullName evidence="5">Type I restriction modification DNA specificity domain-containing protein</fullName>
    </recommendedName>
</protein>
<keyword evidence="3" id="KW-0238">DNA-binding</keyword>
<dbReference type="EMBL" id="CP002458">
    <property type="protein sequence ID" value="ADV34696.1"/>
    <property type="molecule type" value="Genomic_DNA"/>
</dbReference>
<dbReference type="SUPFAM" id="SSF116734">
    <property type="entry name" value="DNA methylase specificity domain"/>
    <property type="match status" value="2"/>
</dbReference>
<evidence type="ECO:0000256" key="3">
    <source>
        <dbReference type="ARBA" id="ARBA00023125"/>
    </source>
</evidence>
<evidence type="ECO:0000259" key="5">
    <source>
        <dbReference type="Pfam" id="PF01420"/>
    </source>
</evidence>
<dbReference type="Pfam" id="PF01420">
    <property type="entry name" value="Methylase_S"/>
    <property type="match status" value="2"/>
</dbReference>
<organism evidence="6 7">
    <name type="scientific">Mycoplasmopsis fermentans (strain M64)</name>
    <name type="common">Mycoplasma fermentans</name>
    <dbReference type="NCBI Taxonomy" id="943945"/>
    <lineage>
        <taxon>Bacteria</taxon>
        <taxon>Bacillati</taxon>
        <taxon>Mycoplasmatota</taxon>
        <taxon>Mycoplasmoidales</taxon>
        <taxon>Metamycoplasmataceae</taxon>
        <taxon>Mycoplasmopsis</taxon>
    </lineage>
</organism>
<dbReference type="PANTHER" id="PTHR43140">
    <property type="entry name" value="TYPE-1 RESTRICTION ENZYME ECOKI SPECIFICITY PROTEIN"/>
    <property type="match status" value="1"/>
</dbReference>
<dbReference type="Proteomes" id="UP000007473">
    <property type="component" value="Chromosome"/>
</dbReference>
<gene>
    <name evidence="6" type="ordered locus">MfeM64YM_0698</name>
</gene>
<evidence type="ECO:0000313" key="7">
    <source>
        <dbReference type="Proteomes" id="UP000007473"/>
    </source>
</evidence>
<evidence type="ECO:0000313" key="6">
    <source>
        <dbReference type="EMBL" id="ADV34696.1"/>
    </source>
</evidence>